<feature type="region of interest" description="Disordered" evidence="1">
    <location>
        <begin position="207"/>
        <end position="232"/>
    </location>
</feature>
<evidence type="ECO:0000313" key="3">
    <source>
        <dbReference type="Proteomes" id="UP000016935"/>
    </source>
</evidence>
<evidence type="ECO:0000256" key="1">
    <source>
        <dbReference type="SAM" id="MobiDB-lite"/>
    </source>
</evidence>
<organism evidence="2 3">
    <name type="scientific">Exserohilum turcicum (strain 28A)</name>
    <name type="common">Northern leaf blight fungus</name>
    <name type="synonym">Setosphaeria turcica</name>
    <dbReference type="NCBI Taxonomy" id="671987"/>
    <lineage>
        <taxon>Eukaryota</taxon>
        <taxon>Fungi</taxon>
        <taxon>Dikarya</taxon>
        <taxon>Ascomycota</taxon>
        <taxon>Pezizomycotina</taxon>
        <taxon>Dothideomycetes</taxon>
        <taxon>Pleosporomycetidae</taxon>
        <taxon>Pleosporales</taxon>
        <taxon>Pleosporineae</taxon>
        <taxon>Pleosporaceae</taxon>
        <taxon>Exserohilum</taxon>
    </lineage>
</organism>
<dbReference type="RefSeq" id="XP_008022477.1">
    <property type="nucleotide sequence ID" value="XM_008024286.1"/>
</dbReference>
<name>R0IZ39_EXST2</name>
<dbReference type="EMBL" id="KB908504">
    <property type="protein sequence ID" value="EOA89816.1"/>
    <property type="molecule type" value="Genomic_DNA"/>
</dbReference>
<reference evidence="2 3" key="1">
    <citation type="journal article" date="2012" name="PLoS Pathog.">
        <title>Diverse lifestyles and strategies of plant pathogenesis encoded in the genomes of eighteen Dothideomycetes fungi.</title>
        <authorList>
            <person name="Ohm R.A."/>
            <person name="Feau N."/>
            <person name="Henrissat B."/>
            <person name="Schoch C.L."/>
            <person name="Horwitz B.A."/>
            <person name="Barry K.W."/>
            <person name="Condon B.J."/>
            <person name="Copeland A.C."/>
            <person name="Dhillon B."/>
            <person name="Glaser F."/>
            <person name="Hesse C.N."/>
            <person name="Kosti I."/>
            <person name="LaButti K."/>
            <person name="Lindquist E.A."/>
            <person name="Lucas S."/>
            <person name="Salamov A.A."/>
            <person name="Bradshaw R.E."/>
            <person name="Ciuffetti L."/>
            <person name="Hamelin R.C."/>
            <person name="Kema G.H.J."/>
            <person name="Lawrence C."/>
            <person name="Scott J.A."/>
            <person name="Spatafora J.W."/>
            <person name="Turgeon B.G."/>
            <person name="de Wit P.J.G.M."/>
            <person name="Zhong S."/>
            <person name="Goodwin S.B."/>
            <person name="Grigoriev I.V."/>
        </authorList>
    </citation>
    <scope>NUCLEOTIDE SEQUENCE [LARGE SCALE GENOMIC DNA]</scope>
    <source>
        <strain evidence="3">28A</strain>
    </source>
</reference>
<dbReference type="AlphaFoldDB" id="R0IZ39"/>
<dbReference type="HOGENOM" id="CLU_1195510_0_0_1"/>
<dbReference type="Proteomes" id="UP000016935">
    <property type="component" value="Unassembled WGS sequence"/>
</dbReference>
<evidence type="ECO:0000313" key="2">
    <source>
        <dbReference type="EMBL" id="EOA89816.1"/>
    </source>
</evidence>
<keyword evidence="3" id="KW-1185">Reference proteome</keyword>
<sequence>MYFLANIFAGSKDAACTSASTSTHTHIDKHVTSANSDNDWEIITPEETTGFYTDRITLFLGPQLDQPYHILLTDIPKSSNLLTYLAALDPAHRYLHIAELETEMVAAYIRILNLQVDALAIEASWLDIIELAITAEAMQDERTENRALCVLRQKGVLAAAPRDSLDLFNHEEYAFAKQYRARTGRGENLMRVLREIMEVDMERSGLRREKLRNHQGAKSSSKMPHQRVPLAK</sequence>
<gene>
    <name evidence="2" type="ORF">SETTUDRAFT_37467</name>
</gene>
<dbReference type="OrthoDB" id="3798496at2759"/>
<proteinExistence type="predicted"/>
<accession>R0IZ39</accession>
<reference evidence="2 3" key="2">
    <citation type="journal article" date="2013" name="PLoS Genet.">
        <title>Comparative genome structure, secondary metabolite, and effector coding capacity across Cochliobolus pathogens.</title>
        <authorList>
            <person name="Condon B.J."/>
            <person name="Leng Y."/>
            <person name="Wu D."/>
            <person name="Bushley K.E."/>
            <person name="Ohm R.A."/>
            <person name="Otillar R."/>
            <person name="Martin J."/>
            <person name="Schackwitz W."/>
            <person name="Grimwood J."/>
            <person name="MohdZainudin N."/>
            <person name="Xue C."/>
            <person name="Wang R."/>
            <person name="Manning V.A."/>
            <person name="Dhillon B."/>
            <person name="Tu Z.J."/>
            <person name="Steffenson B.J."/>
            <person name="Salamov A."/>
            <person name="Sun H."/>
            <person name="Lowry S."/>
            <person name="LaButti K."/>
            <person name="Han J."/>
            <person name="Copeland A."/>
            <person name="Lindquist E."/>
            <person name="Barry K."/>
            <person name="Schmutz J."/>
            <person name="Baker S.E."/>
            <person name="Ciuffetti L.M."/>
            <person name="Grigoriev I.V."/>
            <person name="Zhong S."/>
            <person name="Turgeon B.G."/>
        </authorList>
    </citation>
    <scope>NUCLEOTIDE SEQUENCE [LARGE SCALE GENOMIC DNA]</scope>
    <source>
        <strain evidence="3">28A</strain>
    </source>
</reference>
<protein>
    <submittedName>
        <fullName evidence="2">Uncharacterized protein</fullName>
    </submittedName>
</protein>
<dbReference type="GeneID" id="19404260"/>